<gene>
    <name evidence="1" type="ORF">N8I77_013768</name>
</gene>
<name>A0AAD9VWB9_PHOAM</name>
<reference evidence="1" key="1">
    <citation type="submission" date="2023-06" db="EMBL/GenBank/DDBJ databases">
        <authorList>
            <person name="Noh H."/>
        </authorList>
    </citation>
    <scope>NUCLEOTIDE SEQUENCE</scope>
    <source>
        <strain evidence="1">DUCC20226</strain>
    </source>
</reference>
<proteinExistence type="predicted"/>
<keyword evidence="2" id="KW-1185">Reference proteome</keyword>
<evidence type="ECO:0000313" key="2">
    <source>
        <dbReference type="Proteomes" id="UP001265746"/>
    </source>
</evidence>
<protein>
    <submittedName>
        <fullName evidence="1">Uncharacterized protein</fullName>
    </submittedName>
</protein>
<comment type="caution">
    <text evidence="1">The sequence shown here is derived from an EMBL/GenBank/DDBJ whole genome shotgun (WGS) entry which is preliminary data.</text>
</comment>
<dbReference type="EMBL" id="JAUJFL010000014">
    <property type="protein sequence ID" value="KAK2595743.1"/>
    <property type="molecule type" value="Genomic_DNA"/>
</dbReference>
<dbReference type="Proteomes" id="UP001265746">
    <property type="component" value="Unassembled WGS sequence"/>
</dbReference>
<accession>A0AAD9VWB9</accession>
<organism evidence="1 2">
    <name type="scientific">Phomopsis amygdali</name>
    <name type="common">Fusicoccum amygdali</name>
    <dbReference type="NCBI Taxonomy" id="1214568"/>
    <lineage>
        <taxon>Eukaryota</taxon>
        <taxon>Fungi</taxon>
        <taxon>Dikarya</taxon>
        <taxon>Ascomycota</taxon>
        <taxon>Pezizomycotina</taxon>
        <taxon>Sordariomycetes</taxon>
        <taxon>Sordariomycetidae</taxon>
        <taxon>Diaporthales</taxon>
        <taxon>Diaporthaceae</taxon>
        <taxon>Diaporthe</taxon>
    </lineage>
</organism>
<evidence type="ECO:0000313" key="1">
    <source>
        <dbReference type="EMBL" id="KAK2595743.1"/>
    </source>
</evidence>
<sequence length="1281" mass="146582">MACQVFPAGSVCVSGLEILFEIVKTYRTFFRLPNILDIIKRLSTSLQMVRRTWNVATTTRGGISNDLNNALLGIIRDFLQICISYDKIKKAKSSRNPLPHLMLAARAVVKSDYGIMDNLKHIDKLTSVARNLKSDDVYEAITALQSSQVHQDDRSRIIQSLPCQQTDFWRTWVDSAFHHHRQGFVSEAATWLQNDPAFKEWSNLGSSSGKRILIIQSRHDGSGKSSICSEAIARLRDQVHWLASYVPRTGRQFIFIILDGIDQIHSDDQQMEEKTRTALREIIRQVSKPSKGGLDIRLLLSCRESYIAERIPEEEQKAVSWINLADYCQDMANAFIDKKMGWICYGFDSTQNAKDLKWPWRLKEKLLHHSNGNIGMLSALFRDISDPERRSSLDEFDRRLDNYLDNYKRMIPAHIQTLNQRLNDDEIEDLNEIIACIVLMKQWPTLTQIRGILGLRREGRPAPDEDELRDKFRYYGQLLSVSEDILFSETTLNFFLECEQRIIPSFFFEPSAENHTGPIDTGSEDGAGGPNINGIGGTQKIHKSEIDIVRNTLVFVCGDDLYRRFDFDKFFAFCSAGQIDSGPGTWTASRYGMESTRLSSPATYRNFISFGSSDGHTRIACSLLRSLQASEETENSANDSLHDYAIKNVFWHISKIDHEPDSGSSRRESQICEMLQSLFTGQHAIKLWLSQDWGDNDRFSSWLKSAVETTLDWDKKCSVGKAFEQLAACHKQAGKLQYERDDVGAKVAEVKRIAFKEEYWPADTHSSSLQLAEMRALETILYYEDYHQVIEQSKNLLERDDANWTVHWYLAQALVNENRILEALQHCDKILIILGHPPSGSRQERPHELGNILQFHWRTLQLAPSEVTVARTRRFKNSCEKLLEVLPDHYALIDTLIGTMGSDEKVQRELYDDLSKRQLPQRQPGITVMTGLLHNHATKLDFHRNLVNCYRKEPEDLKIIYKESIQAAEKSCAIWYDLRFYLGLAQHYQSPRKDKVRARKGVSLGCRLYLKASENELVHKEECLRIWEDDANMFLGLPKPNKEDANYIHIARTITERTAGMLASSYTSTFKKGSAFVRKRLELLEQINRRKRIDMASHGSPDTFLDHAIARLYNLDGQIDKSHRQIQESITSGIRLLSDDVAHNDWQGCLVLLESLKAVNDNKHALAACGLLYNLTKRGEARWSGFSCDGNCNRSWPEDFQSIYICKDCADVQLGSCCYGSLGQFSRSSLECGEKHSFLIFSEECANKAKNAGMDMMVRLGEKQVTIKEWVKLLGERYLHS</sequence>